<keyword evidence="4" id="KW-1185">Reference proteome</keyword>
<keyword evidence="2" id="KW-0732">Signal</keyword>
<dbReference type="EMBL" id="SJPI01000001">
    <property type="protein sequence ID" value="TWT53239.1"/>
    <property type="molecule type" value="Genomic_DNA"/>
</dbReference>
<evidence type="ECO:0000313" key="3">
    <source>
        <dbReference type="EMBL" id="TWT53239.1"/>
    </source>
</evidence>
<feature type="region of interest" description="Disordered" evidence="1">
    <location>
        <begin position="244"/>
        <end position="283"/>
    </location>
</feature>
<comment type="caution">
    <text evidence="3">The sequence shown here is derived from an EMBL/GenBank/DDBJ whole genome shotgun (WGS) entry which is preliminary data.</text>
</comment>
<dbReference type="Gene3D" id="2.60.120.380">
    <property type="match status" value="2"/>
</dbReference>
<dbReference type="AlphaFoldDB" id="A0A5C5WSV8"/>
<dbReference type="Proteomes" id="UP000316598">
    <property type="component" value="Unassembled WGS sequence"/>
</dbReference>
<evidence type="ECO:0000256" key="2">
    <source>
        <dbReference type="SAM" id="SignalP"/>
    </source>
</evidence>
<name>A0A5C5WSV8_9BACT</name>
<evidence type="ECO:0008006" key="5">
    <source>
        <dbReference type="Google" id="ProtNLM"/>
    </source>
</evidence>
<accession>A0A5C5WSV8</accession>
<organism evidence="3 4">
    <name type="scientific">Rubripirellula amarantea</name>
    <dbReference type="NCBI Taxonomy" id="2527999"/>
    <lineage>
        <taxon>Bacteria</taxon>
        <taxon>Pseudomonadati</taxon>
        <taxon>Planctomycetota</taxon>
        <taxon>Planctomycetia</taxon>
        <taxon>Pirellulales</taxon>
        <taxon>Pirellulaceae</taxon>
        <taxon>Rubripirellula</taxon>
    </lineage>
</organism>
<reference evidence="3 4" key="1">
    <citation type="submission" date="2019-02" db="EMBL/GenBank/DDBJ databases">
        <title>Deep-cultivation of Planctomycetes and their phenomic and genomic characterization uncovers novel biology.</title>
        <authorList>
            <person name="Wiegand S."/>
            <person name="Jogler M."/>
            <person name="Boedeker C."/>
            <person name="Pinto D."/>
            <person name="Vollmers J."/>
            <person name="Rivas-Marin E."/>
            <person name="Kohn T."/>
            <person name="Peeters S.H."/>
            <person name="Heuer A."/>
            <person name="Rast P."/>
            <person name="Oberbeckmann S."/>
            <person name="Bunk B."/>
            <person name="Jeske O."/>
            <person name="Meyerdierks A."/>
            <person name="Storesund J.E."/>
            <person name="Kallscheuer N."/>
            <person name="Luecker S."/>
            <person name="Lage O.M."/>
            <person name="Pohl T."/>
            <person name="Merkel B.J."/>
            <person name="Hornburger P."/>
            <person name="Mueller R.-W."/>
            <person name="Bruemmer F."/>
            <person name="Labrenz M."/>
            <person name="Spormann A.M."/>
            <person name="Op Den Camp H."/>
            <person name="Overmann J."/>
            <person name="Amann R."/>
            <person name="Jetten M.S.M."/>
            <person name="Mascher T."/>
            <person name="Medema M.H."/>
            <person name="Devos D.P."/>
            <person name="Kaster A.-K."/>
            <person name="Ovreas L."/>
            <person name="Rohde M."/>
            <person name="Galperin M.Y."/>
            <person name="Jogler C."/>
        </authorList>
    </citation>
    <scope>NUCLEOTIDE SEQUENCE [LARGE SCALE GENOMIC DNA]</scope>
    <source>
        <strain evidence="3 4">Pla22</strain>
    </source>
</reference>
<dbReference type="RefSeq" id="WP_146513490.1">
    <property type="nucleotide sequence ID" value="NZ_SJPI01000001.1"/>
</dbReference>
<gene>
    <name evidence="3" type="ORF">Pla22_08670</name>
</gene>
<dbReference type="OrthoDB" id="237792at2"/>
<feature type="signal peptide" evidence="2">
    <location>
        <begin position="1"/>
        <end position="27"/>
    </location>
</feature>
<feature type="compositionally biased region" description="Polar residues" evidence="1">
    <location>
        <begin position="268"/>
        <end position="283"/>
    </location>
</feature>
<sequence precursor="true">MRQSRRCGVACLAAGLIAAYLSSQCFAQSVGLPAPRLLTTMPMGGEAGTTVDVTISGELLEDSTALLFSHSGITAVAKTDAEGAVIANQFTVTISEDCPLGVHDARVLTPYGVSTARAFSVGHLKEIVQTETSTTIDSAVELPINSVCNAYANERNINHYRIHVEKGQRIIVDCSSAGIDSKLTPVLIIADSQGNDLVAQRRGDYIDFTAPTSANYLVKVHDLTFRGGPFFFFRLRVEELEEGGLPEATPRTQAVGEFSWPPDGLAEQASSQEAEPNDSLTQPQRITIPCDISGSFYPAADVDRFEFVAKKGQTWWVEVASERLGRPTNASVLVQRVVATEETADSQVAFVDVAELADIDSPIKRSSNFYTYDGPPYNAGSSDVLGKFEVPEDGTYHLQLVDLFGGTRSDERNKYRLVIRQAQPDFAVVTWAMHMELRNGDRNALSKPVALRPGTTIPFEVIAIRRDGFDGPIDIRLDDLPDGVRADGLRIPAGQSRGHLLITAMPDAPVGNTVATFTGEAEVDGRKITRQGRIASLAWPIKDHSSEVPSPRLMADIPVSVGEAEISPLVLAPKSDDVLEVKAGEKITVPVVHLRAGEFSGASMLMKTMGTGFESNPTFDLTIADDVTNVELDLAKLKTPPGDYAIAFYGGAVAKYASKQTPDKPVDTVDLFVSQPIAIRVLAGDPQ</sequence>
<proteinExistence type="predicted"/>
<feature type="chain" id="PRO_5022812465" description="Subtilase-type serine protease" evidence="2">
    <location>
        <begin position="28"/>
        <end position="687"/>
    </location>
</feature>
<evidence type="ECO:0000256" key="1">
    <source>
        <dbReference type="SAM" id="MobiDB-lite"/>
    </source>
</evidence>
<evidence type="ECO:0000313" key="4">
    <source>
        <dbReference type="Proteomes" id="UP000316598"/>
    </source>
</evidence>
<protein>
    <recommendedName>
        <fullName evidence="5">Subtilase-type serine protease</fullName>
    </recommendedName>
</protein>